<evidence type="ECO:0000313" key="2">
    <source>
        <dbReference type="Proteomes" id="UP001057402"/>
    </source>
</evidence>
<proteinExistence type="predicted"/>
<accession>A0ACB9QKR3</accession>
<dbReference type="Proteomes" id="UP001057402">
    <property type="component" value="Chromosome 6"/>
</dbReference>
<organism evidence="1 2">
    <name type="scientific">Melastoma candidum</name>
    <dbReference type="NCBI Taxonomy" id="119954"/>
    <lineage>
        <taxon>Eukaryota</taxon>
        <taxon>Viridiplantae</taxon>
        <taxon>Streptophyta</taxon>
        <taxon>Embryophyta</taxon>
        <taxon>Tracheophyta</taxon>
        <taxon>Spermatophyta</taxon>
        <taxon>Magnoliopsida</taxon>
        <taxon>eudicotyledons</taxon>
        <taxon>Gunneridae</taxon>
        <taxon>Pentapetalae</taxon>
        <taxon>rosids</taxon>
        <taxon>malvids</taxon>
        <taxon>Myrtales</taxon>
        <taxon>Melastomataceae</taxon>
        <taxon>Melastomatoideae</taxon>
        <taxon>Melastomateae</taxon>
        <taxon>Melastoma</taxon>
    </lineage>
</organism>
<evidence type="ECO:0000313" key="1">
    <source>
        <dbReference type="EMBL" id="KAI4367121.1"/>
    </source>
</evidence>
<sequence>MRRLAGAALLLRRPAAIPGILSPNAGNGGARILAFQSHYASSTDATGGDQGARGDKSRGKWLKLPPFEGMSVTGATKTTAVKWVLRCCPDLPRNLVHKLFRLRQVRKESKCESKELTRVIPKHQMSLGDRLCLPITIQERPQPKKQDLACISEEIDFVHGLVLYKDDAIVAVNKPPGMPVQGGTGIRRSLDELAITCLKFEYSEKPRLVHRLDRDCSGVLVMGRTQDSATYLHSLFREKTAAAMDKDPDNRKSLLRRKYWALVIGSPRRPKGVISAPLAKVLIDEGKSDRITVADSMENMTNHAVTKYEVIGYNNGYTWLELSPLTGRKHQLRVHCAEVLGTPIVGDYKYGRRAHRKCIQVGPSNFEDTSSDRLRQESLPFGIDFESGSISDGEPRLHLHCLQILLPDVPSALQRTRSSSRHEPSELGTLELVAPLPPYMQKSLDILQQPQHAWEKSSTNR</sequence>
<name>A0ACB9QKR3_9MYRT</name>
<gene>
    <name evidence="1" type="ORF">MLD38_022892</name>
</gene>
<protein>
    <submittedName>
        <fullName evidence="1">Uncharacterized protein</fullName>
    </submittedName>
</protein>
<keyword evidence="2" id="KW-1185">Reference proteome</keyword>
<reference evidence="2" key="1">
    <citation type="journal article" date="2023" name="Front. Plant Sci.">
        <title>Chromosomal-level genome assembly of Melastoma candidum provides insights into trichome evolution.</title>
        <authorList>
            <person name="Zhong Y."/>
            <person name="Wu W."/>
            <person name="Sun C."/>
            <person name="Zou P."/>
            <person name="Liu Y."/>
            <person name="Dai S."/>
            <person name="Zhou R."/>
        </authorList>
    </citation>
    <scope>NUCLEOTIDE SEQUENCE [LARGE SCALE GENOMIC DNA]</scope>
</reference>
<comment type="caution">
    <text evidence="1">The sequence shown here is derived from an EMBL/GenBank/DDBJ whole genome shotgun (WGS) entry which is preliminary data.</text>
</comment>
<dbReference type="EMBL" id="CM042885">
    <property type="protein sequence ID" value="KAI4367121.1"/>
    <property type="molecule type" value="Genomic_DNA"/>
</dbReference>